<evidence type="ECO:0000313" key="9">
    <source>
        <dbReference type="Proteomes" id="UP000507470"/>
    </source>
</evidence>
<dbReference type="SUPFAM" id="SSF52467">
    <property type="entry name" value="DHS-like NAD/FAD-binding domain"/>
    <property type="match status" value="1"/>
</dbReference>
<dbReference type="InterPro" id="IPR029035">
    <property type="entry name" value="DHS-like_NAD/FAD-binding_dom"/>
</dbReference>
<evidence type="ECO:0000313" key="8">
    <source>
        <dbReference type="EMBL" id="CAC5413400.1"/>
    </source>
</evidence>
<keyword evidence="2 5" id="KW-0479">Metal-binding</keyword>
<dbReference type="Proteomes" id="UP000507470">
    <property type="component" value="Unassembled WGS sequence"/>
</dbReference>
<dbReference type="GO" id="GO:0017136">
    <property type="term" value="F:histone deacetylase activity, NAD-dependent"/>
    <property type="evidence" value="ECO:0007669"/>
    <property type="project" value="TreeGrafter"/>
</dbReference>
<feature type="binding site" evidence="5">
    <location>
        <begin position="60"/>
        <end position="80"/>
    </location>
    <ligand>
        <name>NAD(+)</name>
        <dbReference type="ChEBI" id="CHEBI:57540"/>
    </ligand>
</feature>
<gene>
    <name evidence="8" type="ORF">MCOR_46293</name>
</gene>
<feature type="binding site" evidence="5">
    <location>
        <begin position="258"/>
        <end position="260"/>
    </location>
    <ligand>
        <name>NAD(+)</name>
        <dbReference type="ChEBI" id="CHEBI:57540"/>
    </ligand>
</feature>
<dbReference type="GO" id="GO:0005759">
    <property type="term" value="C:mitochondrial matrix"/>
    <property type="evidence" value="ECO:0007669"/>
    <property type="project" value="UniProtKB-SubCell"/>
</dbReference>
<dbReference type="InterPro" id="IPR003000">
    <property type="entry name" value="Sirtuin"/>
</dbReference>
<protein>
    <recommendedName>
        <fullName evidence="5">NAD-dependent protein deacylase</fullName>
        <ecNumber evidence="5">2.3.1.-</ecNumber>
    </recommendedName>
    <alternativeName>
        <fullName evidence="5">Regulatory protein SIR2 homolog</fullName>
    </alternativeName>
</protein>
<dbReference type="Pfam" id="PF02146">
    <property type="entry name" value="SIR2"/>
    <property type="match status" value="1"/>
</dbReference>
<dbReference type="InterPro" id="IPR026591">
    <property type="entry name" value="Sirtuin_cat_small_dom_sf"/>
</dbReference>
<comment type="similarity">
    <text evidence="5">Belongs to the sirtuin family. Class II subfamily.</text>
</comment>
<evidence type="ECO:0000256" key="3">
    <source>
        <dbReference type="ARBA" id="ARBA00022833"/>
    </source>
</evidence>
<keyword evidence="3 5" id="KW-0862">Zinc</keyword>
<keyword evidence="8" id="KW-0012">Acyltransferase</keyword>
<proteinExistence type="inferred from homology"/>
<dbReference type="EC" id="2.3.1.-" evidence="5"/>
<dbReference type="CDD" id="cd01409">
    <property type="entry name" value="SIRT4"/>
    <property type="match status" value="1"/>
</dbReference>
<dbReference type="InterPro" id="IPR026587">
    <property type="entry name" value="Sirtuin_class_II"/>
</dbReference>
<dbReference type="PANTHER" id="PTHR11085:SF10">
    <property type="entry name" value="NAD-DEPENDENT PROTEIN DEACYLASE SIRTUIN-5, MITOCHONDRIAL-RELATED"/>
    <property type="match status" value="1"/>
</dbReference>
<dbReference type="HAMAP" id="MF_01967">
    <property type="entry name" value="Sirtuin_ClassII"/>
    <property type="match status" value="1"/>
</dbReference>
<evidence type="ECO:0000259" key="7">
    <source>
        <dbReference type="PROSITE" id="PS50305"/>
    </source>
</evidence>
<evidence type="ECO:0000256" key="5">
    <source>
        <dbReference type="HAMAP-Rule" id="MF_03161"/>
    </source>
</evidence>
<sequence>MNSVKRYASLVKQFRLYSVLGTTQSSCRHFVPPHSPANETDVDKFKEFIHNSKRLLVITGAGISTESGIPDYRSERVGLYARSSNRPVQYQDFVKKADIRQRYWARNFVGWPTFSSVLPNKTHMILSEWETIGYLHWLVTQNVDALHYKAGSKNLTELHGSAHRVECLDCKHMILRPELQEMIKRDNPMWHSESVDMAPDGDVQLSQEQINGFNVPSCKKCGGVLKPEIVFFGDNVPRPRVNFVFNKVKESDSLLVLGSSLEVYSGYRFVNAAHEQKKPIAIVSIGPTRADKLANIKINTKCSEILSHI</sequence>
<organism evidence="8 9">
    <name type="scientific">Mytilus coruscus</name>
    <name type="common">Sea mussel</name>
    <dbReference type="NCBI Taxonomy" id="42192"/>
    <lineage>
        <taxon>Eukaryota</taxon>
        <taxon>Metazoa</taxon>
        <taxon>Spiralia</taxon>
        <taxon>Lophotrochozoa</taxon>
        <taxon>Mollusca</taxon>
        <taxon>Bivalvia</taxon>
        <taxon>Autobranchia</taxon>
        <taxon>Pteriomorphia</taxon>
        <taxon>Mytilida</taxon>
        <taxon>Mytiloidea</taxon>
        <taxon>Mytilidae</taxon>
        <taxon>Mytilinae</taxon>
        <taxon>Mytilus</taxon>
    </lineage>
</organism>
<feature type="active site" description="Proton acceptor" evidence="5 6">
    <location>
        <position position="159"/>
    </location>
</feature>
<feature type="binding site" evidence="5">
    <location>
        <begin position="141"/>
        <end position="144"/>
    </location>
    <ligand>
        <name>NAD(+)</name>
        <dbReference type="ChEBI" id="CHEBI:57540"/>
    </ligand>
</feature>
<dbReference type="OrthoDB" id="424302at2759"/>
<dbReference type="PROSITE" id="PS50305">
    <property type="entry name" value="SIRTUIN"/>
    <property type="match status" value="1"/>
</dbReference>
<keyword evidence="9" id="KW-1185">Reference proteome</keyword>
<comment type="catalytic activity">
    <reaction evidence="5">
        <text>N(6)-acetyl-L-lysyl-[protein] + NAD(+) + H2O = 2''-O-acetyl-ADP-D-ribose + nicotinamide + L-lysyl-[protein]</text>
        <dbReference type="Rhea" id="RHEA:43636"/>
        <dbReference type="Rhea" id="RHEA-COMP:9752"/>
        <dbReference type="Rhea" id="RHEA-COMP:10731"/>
        <dbReference type="ChEBI" id="CHEBI:15377"/>
        <dbReference type="ChEBI" id="CHEBI:17154"/>
        <dbReference type="ChEBI" id="CHEBI:29969"/>
        <dbReference type="ChEBI" id="CHEBI:57540"/>
        <dbReference type="ChEBI" id="CHEBI:61930"/>
        <dbReference type="ChEBI" id="CHEBI:83767"/>
        <dbReference type="EC" id="2.3.1.286"/>
    </reaction>
</comment>
<keyword evidence="4 5" id="KW-0520">NAD</keyword>
<dbReference type="AlphaFoldDB" id="A0A6J8DZ23"/>
<evidence type="ECO:0000256" key="2">
    <source>
        <dbReference type="ARBA" id="ARBA00022723"/>
    </source>
</evidence>
<dbReference type="Gene3D" id="3.40.50.1220">
    <property type="entry name" value="TPP-binding domain"/>
    <property type="match status" value="1"/>
</dbReference>
<comment type="cofactor">
    <cofactor evidence="5">
        <name>Zn(2+)</name>
        <dbReference type="ChEBI" id="CHEBI:29105"/>
    </cofactor>
    <text evidence="5">Binds 1 zinc ion per subunit.</text>
</comment>
<accession>A0A6J8DZ23</accession>
<dbReference type="PANTHER" id="PTHR11085">
    <property type="entry name" value="NAD-DEPENDENT PROTEIN DEACYLASE SIRTUIN-5, MITOCHONDRIAL-RELATED"/>
    <property type="match status" value="1"/>
</dbReference>
<comment type="subcellular location">
    <subcellularLocation>
        <location evidence="5">Mitochondrion matrix</location>
    </subcellularLocation>
</comment>
<comment type="caution">
    <text evidence="5">Lacks conserved residue(s) required for the propagation of feature annotation.</text>
</comment>
<evidence type="ECO:0000256" key="1">
    <source>
        <dbReference type="ARBA" id="ARBA00022679"/>
    </source>
</evidence>
<evidence type="ECO:0000256" key="4">
    <source>
        <dbReference type="ARBA" id="ARBA00023027"/>
    </source>
</evidence>
<keyword evidence="1 5" id="KW-0808">Transferase</keyword>
<dbReference type="InterPro" id="IPR026590">
    <property type="entry name" value="Ssirtuin_cat_dom"/>
</dbReference>
<reference evidence="8 9" key="1">
    <citation type="submission" date="2020-06" db="EMBL/GenBank/DDBJ databases">
        <authorList>
            <person name="Li R."/>
            <person name="Bekaert M."/>
        </authorList>
    </citation>
    <scope>NUCLEOTIDE SEQUENCE [LARGE SCALE GENOMIC DNA]</scope>
    <source>
        <strain evidence="9">wild</strain>
    </source>
</reference>
<keyword evidence="5" id="KW-0496">Mitochondrion</keyword>
<feature type="binding site" evidence="5 6">
    <location>
        <position position="167"/>
    </location>
    <ligand>
        <name>Zn(2+)</name>
        <dbReference type="ChEBI" id="CHEBI:29105"/>
    </ligand>
</feature>
<dbReference type="GO" id="GO:0008270">
    <property type="term" value="F:zinc ion binding"/>
    <property type="evidence" value="ECO:0007669"/>
    <property type="project" value="UniProtKB-UniRule"/>
</dbReference>
<feature type="binding site" evidence="5">
    <location>
        <position position="302"/>
    </location>
    <ligand>
        <name>NAD(+)</name>
        <dbReference type="ChEBI" id="CHEBI:57540"/>
    </ligand>
</feature>
<feature type="binding site" evidence="5 6">
    <location>
        <position position="221"/>
    </location>
    <ligand>
        <name>Zn(2+)</name>
        <dbReference type="ChEBI" id="CHEBI:29105"/>
    </ligand>
</feature>
<dbReference type="EMBL" id="CACVKT020008134">
    <property type="protein sequence ID" value="CAC5413400.1"/>
    <property type="molecule type" value="Genomic_DNA"/>
</dbReference>
<feature type="domain" description="Deacetylase sirtuin-type" evidence="7">
    <location>
        <begin position="35"/>
        <end position="309"/>
    </location>
</feature>
<comment type="function">
    <text evidence="5">NAD-dependent protein deacylase. Catalyzes the NAD-dependent hydrolysis of acyl groups from lysine residues.</text>
</comment>
<feature type="binding site" evidence="5 6">
    <location>
        <position position="170"/>
    </location>
    <ligand>
        <name>Zn(2+)</name>
        <dbReference type="ChEBI" id="CHEBI:29105"/>
    </ligand>
</feature>
<name>A0A6J8DZ23_MYTCO</name>
<dbReference type="NCBIfam" id="NF003738">
    <property type="entry name" value="PRK05333.1"/>
    <property type="match status" value="1"/>
</dbReference>
<feature type="binding site" evidence="5 6">
    <location>
        <position position="218"/>
    </location>
    <ligand>
        <name>Zn(2+)</name>
        <dbReference type="ChEBI" id="CHEBI:29105"/>
    </ligand>
</feature>
<evidence type="ECO:0000256" key="6">
    <source>
        <dbReference type="PROSITE-ProRule" id="PRU00236"/>
    </source>
</evidence>
<dbReference type="Gene3D" id="3.30.1600.10">
    <property type="entry name" value="SIR2/SIRT2 'Small Domain"/>
    <property type="match status" value="1"/>
</dbReference>
<dbReference type="InterPro" id="IPR050134">
    <property type="entry name" value="NAD-dep_sirtuin_deacylases"/>
</dbReference>
<dbReference type="GO" id="GO:0070403">
    <property type="term" value="F:NAD+ binding"/>
    <property type="evidence" value="ECO:0007669"/>
    <property type="project" value="UniProtKB-UniRule"/>
</dbReference>